<dbReference type="SMART" id="SM00317">
    <property type="entry name" value="SET"/>
    <property type="match status" value="1"/>
</dbReference>
<evidence type="ECO:0000313" key="4">
    <source>
        <dbReference type="Proteomes" id="UP000626109"/>
    </source>
</evidence>
<dbReference type="InterPro" id="IPR046341">
    <property type="entry name" value="SET_dom_sf"/>
</dbReference>
<proteinExistence type="predicted"/>
<name>A0A813IHF3_POLGL</name>
<feature type="compositionally biased region" description="Acidic residues" evidence="1">
    <location>
        <begin position="536"/>
        <end position="546"/>
    </location>
</feature>
<dbReference type="AlphaFoldDB" id="A0A813IHF3"/>
<dbReference type="PANTHER" id="PTHR12197:SF251">
    <property type="entry name" value="EG:BACR7C10.4 PROTEIN"/>
    <property type="match status" value="1"/>
</dbReference>
<feature type="compositionally biased region" description="Basic and acidic residues" evidence="1">
    <location>
        <begin position="562"/>
        <end position="571"/>
    </location>
</feature>
<reference evidence="3" key="1">
    <citation type="submission" date="2021-02" db="EMBL/GenBank/DDBJ databases">
        <authorList>
            <person name="Dougan E. K."/>
            <person name="Rhodes N."/>
            <person name="Thang M."/>
            <person name="Chan C."/>
        </authorList>
    </citation>
    <scope>NUCLEOTIDE SEQUENCE</scope>
</reference>
<evidence type="ECO:0000259" key="2">
    <source>
        <dbReference type="PROSITE" id="PS50280"/>
    </source>
</evidence>
<protein>
    <recommendedName>
        <fullName evidence="2">SET domain-containing protein</fullName>
    </recommendedName>
</protein>
<dbReference type="EMBL" id="CAJNNW010011340">
    <property type="protein sequence ID" value="CAE8653040.1"/>
    <property type="molecule type" value="Genomic_DNA"/>
</dbReference>
<organism evidence="3 4">
    <name type="scientific">Polarella glacialis</name>
    <name type="common">Dinoflagellate</name>
    <dbReference type="NCBI Taxonomy" id="89957"/>
    <lineage>
        <taxon>Eukaryota</taxon>
        <taxon>Sar</taxon>
        <taxon>Alveolata</taxon>
        <taxon>Dinophyceae</taxon>
        <taxon>Suessiales</taxon>
        <taxon>Suessiaceae</taxon>
        <taxon>Polarella</taxon>
    </lineage>
</organism>
<dbReference type="InterPro" id="IPR001214">
    <property type="entry name" value="SET_dom"/>
</dbReference>
<dbReference type="Gene3D" id="1.25.40.10">
    <property type="entry name" value="Tetratricopeptide repeat domain"/>
    <property type="match status" value="1"/>
</dbReference>
<dbReference type="InterPro" id="IPR011990">
    <property type="entry name" value="TPR-like_helical_dom_sf"/>
</dbReference>
<dbReference type="InterPro" id="IPR050869">
    <property type="entry name" value="H3K4_H4K5_MeTrfase"/>
</dbReference>
<dbReference type="PANTHER" id="PTHR12197">
    <property type="entry name" value="HISTONE-LYSINE N-METHYLTRANSFERASE SMYD"/>
    <property type="match status" value="1"/>
</dbReference>
<evidence type="ECO:0000313" key="3">
    <source>
        <dbReference type="EMBL" id="CAE8653040.1"/>
    </source>
</evidence>
<sequence length="626" mass="68341">MVSQCCVEVDISLDRGSILRTTRDVSCGESLLVELPVFMTDNYGQPAAYTDFCKLPVSVQDLILGSFFCPMDSLHAKKNEAKADTNLSPSDRQRCVQFETIMNFNGFESKPPLGDGSGLDDDLDDRVGVYMVACKANHSCWPNAAWYTCDSDGTRVVRSIRTMTKGEEVLISYLKDSDLRLSTAYRQDELEKLSEFTCDCSLCSAPEDASRVFPCSLSDCPGARRAGSLGGLGDCDVCGQPLAASLCERLLADEAALQQSVDSIRLGIQDGQDMSSDVLALSHIHPLHLLTRIVARRKANLHLRHRQAAEVRAALELLVSSWATDSPLSFSQVIAFDLEFCGDSMRRFQDFVRAEELYSRACMVLAVLFEPLHPYLTCVQRKLAEVRLRLVADELEDVDQLDDESLVVLRGLPEGATPGSVGRLGAILNAEYCMVHLPDKELQVHVANVSMVSLLEWPSALGQIVLVHGLPSTSKRALNGRIGTVEGSSDGGIISVRGVLFCGGLANLRCENLVIVNSLEKAASRDHRSDVVAGTWEEEEEDEEVDEKAATESDSEGLEYFHPSHEPHDPSDGIVTHAASIPVPQQFLRSSFASDATPLSRSFNEPRSPDLDGTPLDAGALPVFSQ</sequence>
<feature type="non-terminal residue" evidence="3">
    <location>
        <position position="626"/>
    </location>
</feature>
<dbReference type="PROSITE" id="PS50280">
    <property type="entry name" value="SET"/>
    <property type="match status" value="1"/>
</dbReference>
<gene>
    <name evidence="3" type="ORF">PGLA2088_LOCUS10125</name>
</gene>
<evidence type="ECO:0000256" key="1">
    <source>
        <dbReference type="SAM" id="MobiDB-lite"/>
    </source>
</evidence>
<accession>A0A813IHF3</accession>
<comment type="caution">
    <text evidence="3">The sequence shown here is derived from an EMBL/GenBank/DDBJ whole genome shotgun (WGS) entry which is preliminary data.</text>
</comment>
<dbReference type="Proteomes" id="UP000626109">
    <property type="component" value="Unassembled WGS sequence"/>
</dbReference>
<dbReference type="SUPFAM" id="SSF82199">
    <property type="entry name" value="SET domain"/>
    <property type="match status" value="1"/>
</dbReference>
<feature type="region of interest" description="Disordered" evidence="1">
    <location>
        <begin position="597"/>
        <end position="626"/>
    </location>
</feature>
<feature type="region of interest" description="Disordered" evidence="1">
    <location>
        <begin position="527"/>
        <end position="580"/>
    </location>
</feature>
<dbReference type="GO" id="GO:0005634">
    <property type="term" value="C:nucleus"/>
    <property type="evidence" value="ECO:0007669"/>
    <property type="project" value="TreeGrafter"/>
</dbReference>
<dbReference type="CDD" id="cd20071">
    <property type="entry name" value="SET_SMYD"/>
    <property type="match status" value="1"/>
</dbReference>
<dbReference type="Pfam" id="PF00856">
    <property type="entry name" value="SET"/>
    <property type="match status" value="1"/>
</dbReference>
<dbReference type="Gene3D" id="2.170.270.10">
    <property type="entry name" value="SET domain"/>
    <property type="match status" value="1"/>
</dbReference>
<feature type="domain" description="SET" evidence="2">
    <location>
        <begin position="5"/>
        <end position="174"/>
    </location>
</feature>